<dbReference type="Pfam" id="PF00514">
    <property type="entry name" value="Arm"/>
    <property type="match status" value="1"/>
</dbReference>
<protein>
    <submittedName>
        <fullName evidence="2">U-box domain-containing protein 2</fullName>
    </submittedName>
</protein>
<dbReference type="SMART" id="SM00185">
    <property type="entry name" value="ARM"/>
    <property type="match status" value="4"/>
</dbReference>
<feature type="repeat" description="ARM" evidence="1">
    <location>
        <begin position="173"/>
        <end position="216"/>
    </location>
</feature>
<dbReference type="Gene3D" id="1.25.10.10">
    <property type="entry name" value="Leucine-rich Repeat Variant"/>
    <property type="match status" value="1"/>
</dbReference>
<proteinExistence type="predicted"/>
<dbReference type="PANTHER" id="PTHR46241:SF1">
    <property type="entry name" value="OUTER DYNEIN ARM-DOCKING COMPLEX SUBUNIT 2"/>
    <property type="match status" value="1"/>
</dbReference>
<evidence type="ECO:0000256" key="1">
    <source>
        <dbReference type="PROSITE-ProRule" id="PRU00259"/>
    </source>
</evidence>
<organism evidence="2 3">
    <name type="scientific">Iris pallida</name>
    <name type="common">Sweet iris</name>
    <dbReference type="NCBI Taxonomy" id="29817"/>
    <lineage>
        <taxon>Eukaryota</taxon>
        <taxon>Viridiplantae</taxon>
        <taxon>Streptophyta</taxon>
        <taxon>Embryophyta</taxon>
        <taxon>Tracheophyta</taxon>
        <taxon>Spermatophyta</taxon>
        <taxon>Magnoliopsida</taxon>
        <taxon>Liliopsida</taxon>
        <taxon>Asparagales</taxon>
        <taxon>Iridaceae</taxon>
        <taxon>Iridoideae</taxon>
        <taxon>Irideae</taxon>
        <taxon>Iris</taxon>
    </lineage>
</organism>
<dbReference type="InterPro" id="IPR000225">
    <property type="entry name" value="Armadillo"/>
</dbReference>
<keyword evidence="3" id="KW-1185">Reference proteome</keyword>
<dbReference type="InterPro" id="IPR011989">
    <property type="entry name" value="ARM-like"/>
</dbReference>
<dbReference type="Proteomes" id="UP001140949">
    <property type="component" value="Unassembled WGS sequence"/>
</dbReference>
<dbReference type="EMBL" id="JANAVB010012196">
    <property type="protein sequence ID" value="KAJ6836397.1"/>
    <property type="molecule type" value="Genomic_DNA"/>
</dbReference>
<dbReference type="PANTHER" id="PTHR46241">
    <property type="entry name" value="ARMADILLO REPEAT-CONTAINING PROTEIN 4 ARMC4"/>
    <property type="match status" value="1"/>
</dbReference>
<reference evidence="2" key="1">
    <citation type="journal article" date="2023" name="GigaByte">
        <title>Genome assembly of the bearded iris, Iris pallida Lam.</title>
        <authorList>
            <person name="Bruccoleri R.E."/>
            <person name="Oakeley E.J."/>
            <person name="Faust A.M.E."/>
            <person name="Altorfer M."/>
            <person name="Dessus-Babus S."/>
            <person name="Burckhardt D."/>
            <person name="Oertli M."/>
            <person name="Naumann U."/>
            <person name="Petersen F."/>
            <person name="Wong J."/>
        </authorList>
    </citation>
    <scope>NUCLEOTIDE SEQUENCE</scope>
    <source>
        <strain evidence="2">GSM-AAB239-AS_SAM_17_03QT</strain>
    </source>
</reference>
<evidence type="ECO:0000313" key="3">
    <source>
        <dbReference type="Proteomes" id="UP001140949"/>
    </source>
</evidence>
<accession>A0AAX6H724</accession>
<gene>
    <name evidence="2" type="ORF">M6B38_327890</name>
</gene>
<name>A0AAX6H724_IRIPA</name>
<dbReference type="AlphaFoldDB" id="A0AAX6H724"/>
<dbReference type="SUPFAM" id="SSF48371">
    <property type="entry name" value="ARM repeat"/>
    <property type="match status" value="1"/>
</dbReference>
<dbReference type="InterPro" id="IPR016024">
    <property type="entry name" value="ARM-type_fold"/>
</dbReference>
<dbReference type="PROSITE" id="PS50176">
    <property type="entry name" value="ARM_REPEAT"/>
    <property type="match status" value="1"/>
</dbReference>
<evidence type="ECO:0000313" key="2">
    <source>
        <dbReference type="EMBL" id="KAJ6836397.1"/>
    </source>
</evidence>
<reference evidence="2" key="2">
    <citation type="submission" date="2023-04" db="EMBL/GenBank/DDBJ databases">
        <authorList>
            <person name="Bruccoleri R.E."/>
            <person name="Oakeley E.J."/>
            <person name="Faust A.-M."/>
            <person name="Dessus-Babus S."/>
            <person name="Altorfer M."/>
            <person name="Burckhardt D."/>
            <person name="Oertli M."/>
            <person name="Naumann U."/>
            <person name="Petersen F."/>
            <person name="Wong J."/>
        </authorList>
    </citation>
    <scope>NUCLEOTIDE SEQUENCE</scope>
    <source>
        <strain evidence="2">GSM-AAB239-AS_SAM_17_03QT</strain>
        <tissue evidence="2">Leaf</tissue>
    </source>
</reference>
<comment type="caution">
    <text evidence="2">The sequence shown here is derived from an EMBL/GenBank/DDBJ whole genome shotgun (WGS) entry which is preliminary data.</text>
</comment>
<sequence length="298" mass="31873">MLREVRRAVVGFGGLAFIVEAAGCGSRASRTRAAQAIGLLGTARRARHVLVDSGAVDALVGLMRDGDGPGRIVAGNALGIVSSHVDHLRLVARAGAVPLYVELLQGSEPLGKEIAEDVFCVLAVAEENAVSIMEHLVGVLSVDGGEEAKGAALDVVWDIAMYKHSVPVVRNSGAIPVLIGLMRHGSSDDLREKALRAISQLSYEEENREAMEEEGAIRLLIDLVNGDSDDLREYAAEALICFAEEPRYRERVSEIFEIPSFLAIQERLSRINAAGERMSSSMGLLTVEGLASDLDFGI</sequence>